<organism evidence="5 6">
    <name type="scientific">Hibiscus syriacus</name>
    <name type="common">Rose of Sharon</name>
    <dbReference type="NCBI Taxonomy" id="106335"/>
    <lineage>
        <taxon>Eukaryota</taxon>
        <taxon>Viridiplantae</taxon>
        <taxon>Streptophyta</taxon>
        <taxon>Embryophyta</taxon>
        <taxon>Tracheophyta</taxon>
        <taxon>Spermatophyta</taxon>
        <taxon>Magnoliopsida</taxon>
        <taxon>eudicotyledons</taxon>
        <taxon>Gunneridae</taxon>
        <taxon>Pentapetalae</taxon>
        <taxon>rosids</taxon>
        <taxon>malvids</taxon>
        <taxon>Malvales</taxon>
        <taxon>Malvaceae</taxon>
        <taxon>Malvoideae</taxon>
        <taxon>Hibiscus</taxon>
    </lineage>
</organism>
<feature type="compositionally biased region" description="Basic and acidic residues" evidence="4">
    <location>
        <begin position="538"/>
        <end position="557"/>
    </location>
</feature>
<dbReference type="SUPFAM" id="SSF48403">
    <property type="entry name" value="Ankyrin repeat"/>
    <property type="match status" value="1"/>
</dbReference>
<dbReference type="InterPro" id="IPR036770">
    <property type="entry name" value="Ankyrin_rpt-contain_sf"/>
</dbReference>
<keyword evidence="1" id="KW-0677">Repeat</keyword>
<evidence type="ECO:0000256" key="3">
    <source>
        <dbReference type="PROSITE-ProRule" id="PRU00023"/>
    </source>
</evidence>
<evidence type="ECO:0000256" key="1">
    <source>
        <dbReference type="ARBA" id="ARBA00022737"/>
    </source>
</evidence>
<sequence>MSSLVLCSCCLSWWPRVATFVLALLHDSLTLWLEVATLMFKASAIRSLEGLVPTFVSLHAHLAWGRDKWYQSESLWARNDRFNSVLVEGANRKKGVSARKGKECHDGKREESPVGSRASSVSKHEDTVTSSQGMFEANIAHQGEPVLEVERLKGDAEGMSERDDTFSHVDEESLHEEQGYELTIDDKWAYLMEGLAFHTQRFIKLEEITTSWEQRVDRLEQDEYKAKQTQSVVESHLDRLESMEGRFKVETQRVLNELEMVEGEIPKNPGSGFEERGVMLGGEKGDAQRISEAIAVAGMPTELADIKPRSDVSFRPMPRNNGNNRGDREKDVPRSVALTIMERMREGEVARVGGGTSKSAKSRERLGLIYGINVAKQASRRGKAVDDEAVEPRRKPDAIVNDRSIKSGARLDEATCYKVAKSRGKHGETTSCQVVHPGSRRAETASVKAVEHRKGPGAIASDNAVKQRVQSEQVRSQYARMEVWSKLRRLRHKGTLKEYPWAQKVLERREVKVLSKALTIESIKEFGVKKNKTSKPKPRAEGSGKISRNEGKSKDEECCSSSGRESPLMMNQMVDLVMMCALVQVTQTLSQGRVEAKCRRHHPFQRWKASSNLRVRRDDVRKGIRLCHEKVPMHDGVGQDLMFSAGETKFGWDPRPCHKGHESPSRGKSRLVGKSSYERDALVGVLARFITWRQEPKRAQPLWEAESLWGDVSKWRCRKATKIDVKYGARDREVTCDKSQGKQSLSAATRASLSSVGESVTGYELGSETLVQVSDRELSGLSKPPDLAHHLENAVEPVHISRAEKESGIISEDDQRSSVNMARGNKIRKLLWENLTISGLATFVLAFPHNSLTLWLGVATLVFKASAIRSLEGLVPTFVSLHTHLAWTSKLDIDLDASDFTASVPLKKVPNGDVFEASRSGDADRLRYLLEFGVNVNARDNWDSVALYYACLAGHLDAARMLLENGAICSENTFDGDRCHYAALNLKVRELLKAFEARPPPLGPLQDALRDTFLSCEASRGFIDQATESGLHFEVSVVKCGLTDLSCIDERGFAIFFRVDKGQRANMRDGKRVSKMETALGLNVFWKKRWGGNKRKEGAAIM</sequence>
<dbReference type="PROSITE" id="PS50088">
    <property type="entry name" value="ANK_REPEAT"/>
    <property type="match status" value="1"/>
</dbReference>
<feature type="repeat" description="ANK" evidence="3">
    <location>
        <begin position="917"/>
        <end position="941"/>
    </location>
</feature>
<dbReference type="PANTHER" id="PTHR46231">
    <property type="entry name" value="ANKYRIN REPEAT AND BTB/POZ DOMAIN-CONTAINING PROTEIN 1"/>
    <property type="match status" value="1"/>
</dbReference>
<feature type="region of interest" description="Disordered" evidence="4">
    <location>
        <begin position="311"/>
        <end position="330"/>
    </location>
</feature>
<keyword evidence="6" id="KW-1185">Reference proteome</keyword>
<dbReference type="PANTHER" id="PTHR46231:SF1">
    <property type="entry name" value="ANKYRIN REPEAT AND BTB_POZ DOMAIN-CONTAINING PROTEIN 1"/>
    <property type="match status" value="1"/>
</dbReference>
<feature type="region of interest" description="Disordered" evidence="4">
    <location>
        <begin position="96"/>
        <end position="126"/>
    </location>
</feature>
<protein>
    <submittedName>
        <fullName evidence="5">Pentatricopeptide repeat-containing protein</fullName>
    </submittedName>
</protein>
<dbReference type="GO" id="GO:0005737">
    <property type="term" value="C:cytoplasm"/>
    <property type="evidence" value="ECO:0007669"/>
    <property type="project" value="TreeGrafter"/>
</dbReference>
<dbReference type="Gene3D" id="1.25.40.20">
    <property type="entry name" value="Ankyrin repeat-containing domain"/>
    <property type="match status" value="1"/>
</dbReference>
<name>A0A6A2WTX2_HIBSY</name>
<dbReference type="InterPro" id="IPR002110">
    <property type="entry name" value="Ankyrin_rpt"/>
</dbReference>
<dbReference type="EMBL" id="VEPZ02001641">
    <property type="protein sequence ID" value="KAE8664822.1"/>
    <property type="molecule type" value="Genomic_DNA"/>
</dbReference>
<dbReference type="GO" id="GO:0000151">
    <property type="term" value="C:ubiquitin ligase complex"/>
    <property type="evidence" value="ECO:0007669"/>
    <property type="project" value="TreeGrafter"/>
</dbReference>
<keyword evidence="2 3" id="KW-0040">ANK repeat</keyword>
<dbReference type="FunFam" id="1.25.40.20:FF:000328">
    <property type="entry name" value="BTB/POZ domain-containing protein"/>
    <property type="match status" value="1"/>
</dbReference>
<feature type="compositionally biased region" description="Basic and acidic residues" evidence="4">
    <location>
        <begin position="100"/>
        <end position="112"/>
    </location>
</feature>
<evidence type="ECO:0000313" key="5">
    <source>
        <dbReference type="EMBL" id="KAE8664822.1"/>
    </source>
</evidence>
<reference evidence="5" key="1">
    <citation type="submission" date="2019-09" db="EMBL/GenBank/DDBJ databases">
        <title>Draft genome information of white flower Hibiscus syriacus.</title>
        <authorList>
            <person name="Kim Y.-M."/>
        </authorList>
    </citation>
    <scope>NUCLEOTIDE SEQUENCE [LARGE SCALE GENOMIC DNA]</scope>
    <source>
        <strain evidence="5">YM2019G1</strain>
    </source>
</reference>
<accession>A0A6A2WTX2</accession>
<proteinExistence type="predicted"/>
<gene>
    <name evidence="5" type="ORF">F3Y22_tig00112738pilonHSYRG00531</name>
</gene>
<dbReference type="Proteomes" id="UP000436088">
    <property type="component" value="Unassembled WGS sequence"/>
</dbReference>
<evidence type="ECO:0000256" key="2">
    <source>
        <dbReference type="ARBA" id="ARBA00023043"/>
    </source>
</evidence>
<dbReference type="Pfam" id="PF13637">
    <property type="entry name" value="Ank_4"/>
    <property type="match status" value="1"/>
</dbReference>
<evidence type="ECO:0000256" key="4">
    <source>
        <dbReference type="SAM" id="MobiDB-lite"/>
    </source>
</evidence>
<comment type="caution">
    <text evidence="5">The sequence shown here is derived from an EMBL/GenBank/DDBJ whole genome shotgun (WGS) entry which is preliminary data.</text>
</comment>
<feature type="region of interest" description="Disordered" evidence="4">
    <location>
        <begin position="529"/>
        <end position="564"/>
    </location>
</feature>
<evidence type="ECO:0000313" key="6">
    <source>
        <dbReference type="Proteomes" id="UP000436088"/>
    </source>
</evidence>
<dbReference type="AlphaFoldDB" id="A0A6A2WTX2"/>
<dbReference type="InterPro" id="IPR044515">
    <property type="entry name" value="ABTB1"/>
</dbReference>